<sequence length="146" mass="16001">MLKISRLTDYATAVVLLLQQDNKLQSTELIAQAVGLEIPTVSKVLKLLTKAQILSSVRGANGGYKLARDVTNVSLYDVIVAIEGSTAITECAKTDSLCLQEHDCDTRTGWQAVNEQIKTILVKMTIEQMAKLNGMTKPEIKLEIKP</sequence>
<dbReference type="InterPro" id="IPR000944">
    <property type="entry name" value="Tscrpt_reg_Rrf2"/>
</dbReference>
<dbReference type="InterPro" id="IPR014290">
    <property type="entry name" value="SUF_FeS_clus_asmbl_reg"/>
</dbReference>
<dbReference type="InterPro" id="IPR036390">
    <property type="entry name" value="WH_DNA-bd_sf"/>
</dbReference>
<dbReference type="GO" id="GO:0005829">
    <property type="term" value="C:cytosol"/>
    <property type="evidence" value="ECO:0007669"/>
    <property type="project" value="TreeGrafter"/>
</dbReference>
<dbReference type="NCBIfam" id="TIGR00738">
    <property type="entry name" value="rrf2_super"/>
    <property type="match status" value="1"/>
</dbReference>
<dbReference type="Pfam" id="PF02082">
    <property type="entry name" value="Rrf2"/>
    <property type="match status" value="1"/>
</dbReference>
<evidence type="ECO:0000313" key="1">
    <source>
        <dbReference type="EMBL" id="VAW39631.1"/>
    </source>
</evidence>
<dbReference type="EMBL" id="UOEW01000238">
    <property type="protein sequence ID" value="VAW39631.1"/>
    <property type="molecule type" value="Genomic_DNA"/>
</dbReference>
<dbReference type="PANTHER" id="PTHR33221">
    <property type="entry name" value="WINGED HELIX-TURN-HELIX TRANSCRIPTIONAL REGULATOR, RRF2 FAMILY"/>
    <property type="match status" value="1"/>
</dbReference>
<organism evidence="1">
    <name type="scientific">hydrothermal vent metagenome</name>
    <dbReference type="NCBI Taxonomy" id="652676"/>
    <lineage>
        <taxon>unclassified sequences</taxon>
        <taxon>metagenomes</taxon>
        <taxon>ecological metagenomes</taxon>
    </lineage>
</organism>
<proteinExistence type="predicted"/>
<dbReference type="GO" id="GO:0003700">
    <property type="term" value="F:DNA-binding transcription factor activity"/>
    <property type="evidence" value="ECO:0007669"/>
    <property type="project" value="TreeGrafter"/>
</dbReference>
<accession>A0A3B0V9V1</accession>
<dbReference type="SUPFAM" id="SSF46785">
    <property type="entry name" value="Winged helix' DNA-binding domain"/>
    <property type="match status" value="1"/>
</dbReference>
<dbReference type="PANTHER" id="PTHR33221:SF2">
    <property type="entry name" value="TRANSCRIPTIONAL REGULATOR"/>
    <property type="match status" value="1"/>
</dbReference>
<name>A0A3B0V9V1_9ZZZZ</name>
<evidence type="ECO:0008006" key="2">
    <source>
        <dbReference type="Google" id="ProtNLM"/>
    </source>
</evidence>
<dbReference type="AlphaFoldDB" id="A0A3B0V9V1"/>
<protein>
    <recommendedName>
        <fullName evidence="2">Iron-sulfur cluster regulator IscR</fullName>
    </recommendedName>
</protein>
<reference evidence="1" key="1">
    <citation type="submission" date="2018-06" db="EMBL/GenBank/DDBJ databases">
        <authorList>
            <person name="Zhirakovskaya E."/>
        </authorList>
    </citation>
    <scope>NUCLEOTIDE SEQUENCE</scope>
</reference>
<gene>
    <name evidence="1" type="ORF">MNBD_GAMMA01-56</name>
</gene>
<dbReference type="PROSITE" id="PS51197">
    <property type="entry name" value="HTH_RRF2_2"/>
    <property type="match status" value="1"/>
</dbReference>
<dbReference type="Gene3D" id="1.10.10.10">
    <property type="entry name" value="Winged helix-like DNA-binding domain superfamily/Winged helix DNA-binding domain"/>
    <property type="match status" value="1"/>
</dbReference>
<dbReference type="InterPro" id="IPR036388">
    <property type="entry name" value="WH-like_DNA-bd_sf"/>
</dbReference>
<dbReference type="NCBIfam" id="TIGR02944">
    <property type="entry name" value="suf_reg_Xantho"/>
    <property type="match status" value="1"/>
</dbReference>